<accession>A0ABN8QHR8</accession>
<organism evidence="1 2">
    <name type="scientific">Porites evermanni</name>
    <dbReference type="NCBI Taxonomy" id="104178"/>
    <lineage>
        <taxon>Eukaryota</taxon>
        <taxon>Metazoa</taxon>
        <taxon>Cnidaria</taxon>
        <taxon>Anthozoa</taxon>
        <taxon>Hexacorallia</taxon>
        <taxon>Scleractinia</taxon>
        <taxon>Fungiina</taxon>
        <taxon>Poritidae</taxon>
        <taxon>Porites</taxon>
    </lineage>
</organism>
<evidence type="ECO:0000313" key="1">
    <source>
        <dbReference type="EMBL" id="CAH3164824.1"/>
    </source>
</evidence>
<gene>
    <name evidence="1" type="ORF">PEVE_00005111</name>
</gene>
<comment type="caution">
    <text evidence="1">The sequence shown here is derived from an EMBL/GenBank/DDBJ whole genome shotgun (WGS) entry which is preliminary data.</text>
</comment>
<protein>
    <recommendedName>
        <fullName evidence="3">Reverse transcriptase domain-containing protein</fullName>
    </recommendedName>
</protein>
<reference evidence="1 2" key="1">
    <citation type="submission" date="2022-05" db="EMBL/GenBank/DDBJ databases">
        <authorList>
            <consortium name="Genoscope - CEA"/>
            <person name="William W."/>
        </authorList>
    </citation>
    <scope>NUCLEOTIDE SEQUENCE [LARGE SCALE GENOMIC DNA]</scope>
</reference>
<proteinExistence type="predicted"/>
<sequence>MKTLKYDCSSGPDQIPTKSVKLVAEYLAEPLTIVNGWSILEPIMFNLYVSDLPDNLYPSSRCSQYADDTSLYKHTVLSRN</sequence>
<evidence type="ECO:0000313" key="2">
    <source>
        <dbReference type="Proteomes" id="UP001159427"/>
    </source>
</evidence>
<dbReference type="Proteomes" id="UP001159427">
    <property type="component" value="Unassembled WGS sequence"/>
</dbReference>
<name>A0ABN8QHR8_9CNID</name>
<evidence type="ECO:0008006" key="3">
    <source>
        <dbReference type="Google" id="ProtNLM"/>
    </source>
</evidence>
<dbReference type="EMBL" id="CALNXI010001321">
    <property type="protein sequence ID" value="CAH3164824.1"/>
    <property type="molecule type" value="Genomic_DNA"/>
</dbReference>
<keyword evidence="2" id="KW-1185">Reference proteome</keyword>